<name>A0AAV9WYW0_9PEZI</name>
<comment type="caution">
    <text evidence="1">The sequence shown here is derived from an EMBL/GenBank/DDBJ whole genome shotgun (WGS) entry which is preliminary data.</text>
</comment>
<accession>A0AAV9WYW0</accession>
<keyword evidence="2" id="KW-1185">Reference proteome</keyword>
<dbReference type="Proteomes" id="UP001365542">
    <property type="component" value="Unassembled WGS sequence"/>
</dbReference>
<dbReference type="EMBL" id="JAVHJO010000014">
    <property type="protein sequence ID" value="KAK6529060.1"/>
    <property type="molecule type" value="Genomic_DNA"/>
</dbReference>
<evidence type="ECO:0000313" key="2">
    <source>
        <dbReference type="Proteomes" id="UP001365542"/>
    </source>
</evidence>
<reference evidence="1 2" key="1">
    <citation type="submission" date="2019-10" db="EMBL/GenBank/DDBJ databases">
        <authorList>
            <person name="Palmer J.M."/>
        </authorList>
    </citation>
    <scope>NUCLEOTIDE SEQUENCE [LARGE SCALE GENOMIC DNA]</scope>
    <source>
        <strain evidence="1 2">TWF694</strain>
    </source>
</reference>
<gene>
    <name evidence="1" type="ORF">TWF694_004279</name>
</gene>
<organism evidence="1 2">
    <name type="scientific">Orbilia ellipsospora</name>
    <dbReference type="NCBI Taxonomy" id="2528407"/>
    <lineage>
        <taxon>Eukaryota</taxon>
        <taxon>Fungi</taxon>
        <taxon>Dikarya</taxon>
        <taxon>Ascomycota</taxon>
        <taxon>Pezizomycotina</taxon>
        <taxon>Orbiliomycetes</taxon>
        <taxon>Orbiliales</taxon>
        <taxon>Orbiliaceae</taxon>
        <taxon>Orbilia</taxon>
    </lineage>
</organism>
<protein>
    <submittedName>
        <fullName evidence="1">Uncharacterized protein</fullName>
    </submittedName>
</protein>
<dbReference type="AlphaFoldDB" id="A0AAV9WYW0"/>
<evidence type="ECO:0000313" key="1">
    <source>
        <dbReference type="EMBL" id="KAK6529060.1"/>
    </source>
</evidence>
<proteinExistence type="predicted"/>
<sequence>MDNPVEKFWREEKWYPLMQEKKPGVLRRKQSFAAWGKHVRSGFDVYHRRLAKSSGIFVKTYPEEDLWTSA</sequence>